<dbReference type="Gene3D" id="1.20.1280.50">
    <property type="match status" value="1"/>
</dbReference>
<dbReference type="SUPFAM" id="SSF81383">
    <property type="entry name" value="F-box domain"/>
    <property type="match status" value="1"/>
</dbReference>
<name>A0A0W0F4I6_MONRR</name>
<dbReference type="InterPro" id="IPR036047">
    <property type="entry name" value="F-box-like_dom_sf"/>
</dbReference>
<dbReference type="eggNOG" id="ENOG502QYCC">
    <property type="taxonomic scope" value="Eukaryota"/>
</dbReference>
<dbReference type="AlphaFoldDB" id="A0A0W0F4I6"/>
<sequence>MDVLQRSVLLAEEARLIEQLSHIRTELNILAPIAILPPEILLRILSLCARRTHPNTRRGCCHVMAFAQVCRQWRLLALQTSSLWTTIDLCNTAYASEFLTRSKDAQIALVAISPLKSYEESIERHMNRISSIDAILFPDSMFALFRSIDTGDVITLNNLTALNLRIPSIAAHIDLSCLQLPAVRRLSLEGVKVDWESCNGLISLRLCGLPSTHAPTCQQLFGMLERSLSLEKIELENVIPDGSEDYKPRSAISLLHLAKMTVASKKADVVRVLQEGLIVPSSAQVKVRCPEAANWTVSNSLSRSEHNVLGLSPDVLYSMGQYYNIHALLAGFATAA</sequence>
<organism evidence="2 3">
    <name type="scientific">Moniliophthora roreri</name>
    <name type="common">Frosty pod rot fungus</name>
    <name type="synonym">Monilia roreri</name>
    <dbReference type="NCBI Taxonomy" id="221103"/>
    <lineage>
        <taxon>Eukaryota</taxon>
        <taxon>Fungi</taxon>
        <taxon>Dikarya</taxon>
        <taxon>Basidiomycota</taxon>
        <taxon>Agaricomycotina</taxon>
        <taxon>Agaricomycetes</taxon>
        <taxon>Agaricomycetidae</taxon>
        <taxon>Agaricales</taxon>
        <taxon>Marasmiineae</taxon>
        <taxon>Marasmiaceae</taxon>
        <taxon>Moniliophthora</taxon>
    </lineage>
</organism>
<reference evidence="2 3" key="1">
    <citation type="submission" date="2015-12" db="EMBL/GenBank/DDBJ databases">
        <title>Draft genome sequence of Moniliophthora roreri, the causal agent of frosty pod rot of cacao.</title>
        <authorList>
            <person name="Aime M.C."/>
            <person name="Diaz-Valderrama J.R."/>
            <person name="Kijpornyongpan T."/>
            <person name="Phillips-Mora W."/>
        </authorList>
    </citation>
    <scope>NUCLEOTIDE SEQUENCE [LARGE SCALE GENOMIC DNA]</scope>
    <source>
        <strain evidence="2 3">MCA 2952</strain>
    </source>
</reference>
<feature type="domain" description="F-box" evidence="1">
    <location>
        <begin position="34"/>
        <end position="89"/>
    </location>
</feature>
<dbReference type="Proteomes" id="UP000054988">
    <property type="component" value="Unassembled WGS sequence"/>
</dbReference>
<evidence type="ECO:0000313" key="3">
    <source>
        <dbReference type="Proteomes" id="UP000054988"/>
    </source>
</evidence>
<dbReference type="Pfam" id="PF12937">
    <property type="entry name" value="F-box-like"/>
    <property type="match status" value="1"/>
</dbReference>
<evidence type="ECO:0000313" key="2">
    <source>
        <dbReference type="EMBL" id="KTB31176.1"/>
    </source>
</evidence>
<dbReference type="InterPro" id="IPR001810">
    <property type="entry name" value="F-box_dom"/>
</dbReference>
<evidence type="ECO:0000259" key="1">
    <source>
        <dbReference type="Pfam" id="PF12937"/>
    </source>
</evidence>
<comment type="caution">
    <text evidence="2">The sequence shown here is derived from an EMBL/GenBank/DDBJ whole genome shotgun (WGS) entry which is preliminary data.</text>
</comment>
<proteinExistence type="predicted"/>
<protein>
    <recommendedName>
        <fullName evidence="1">F-box domain-containing protein</fullName>
    </recommendedName>
</protein>
<accession>A0A0W0F4I6</accession>
<gene>
    <name evidence="2" type="ORF">WG66_16238</name>
</gene>
<dbReference type="EMBL" id="LATX01002348">
    <property type="protein sequence ID" value="KTB31176.1"/>
    <property type="molecule type" value="Genomic_DNA"/>
</dbReference>